<dbReference type="EMBL" id="MLAI01000010">
    <property type="protein sequence ID" value="OOF87179.1"/>
    <property type="molecule type" value="Genomic_DNA"/>
</dbReference>
<reference evidence="5 6" key="1">
    <citation type="submission" date="2016-10" db="EMBL/GenBank/DDBJ databases">
        <title>Rodentibacter gen. nov. and new species.</title>
        <authorList>
            <person name="Christensen H."/>
        </authorList>
    </citation>
    <scope>NUCLEOTIDE SEQUENCE [LARGE SCALE GENOMIC DNA]</scope>
    <source>
        <strain evidence="3 5">Ac81</strain>
        <strain evidence="4 6">Ppn158</strain>
    </source>
</reference>
<name>A0A1V3LB19_9PAST</name>
<evidence type="ECO:0000313" key="5">
    <source>
        <dbReference type="Proteomes" id="UP000188573"/>
    </source>
</evidence>
<dbReference type="RefSeq" id="WP_077495245.1">
    <property type="nucleotide sequence ID" value="NZ_MLAG01000001.1"/>
</dbReference>
<protein>
    <recommendedName>
        <fullName evidence="2">Endonuclease/exonuclease/phosphatase domain-containing protein</fullName>
    </recommendedName>
</protein>
<organism evidence="4 6">
    <name type="scientific">Rodentibacter ratti</name>
    <dbReference type="NCBI Taxonomy" id="1906745"/>
    <lineage>
        <taxon>Bacteria</taxon>
        <taxon>Pseudomonadati</taxon>
        <taxon>Pseudomonadota</taxon>
        <taxon>Gammaproteobacteria</taxon>
        <taxon>Pasteurellales</taxon>
        <taxon>Pasteurellaceae</taxon>
        <taxon>Rodentibacter</taxon>
    </lineage>
</organism>
<feature type="domain" description="Endonuclease/exonuclease/phosphatase" evidence="2">
    <location>
        <begin position="69"/>
        <end position="269"/>
    </location>
</feature>
<sequence length="280" mass="32059">MKAINKIFAFLLVVGIAFGIYIFSQFRIFESLQINLKTASQFSFTPINTFCFSRKESMPGLEKKHIRLLSWNIHKGADKGWQKDLVNFSQDQDFVLLQEATPEQNLPSFSTALSISSFAYKGQQSGVKTFSQFVPKSYCGISQSEPWIRIPKVASVMLFPLNNGDELFVINAHLINFEWGVKAYREQLEGIFSLIPSYQSAVVLAGDFNAWNAERKRILDEFIVKKGLSEVSFPQDERVRFFHYPLDYVFVRGMEVLTAKSKKVTTSDHSPIWVELIPEQ</sequence>
<keyword evidence="1" id="KW-0472">Membrane</keyword>
<keyword evidence="5" id="KW-1185">Reference proteome</keyword>
<evidence type="ECO:0000259" key="2">
    <source>
        <dbReference type="Pfam" id="PF03372"/>
    </source>
</evidence>
<dbReference type="Proteomes" id="UP000189353">
    <property type="component" value="Unassembled WGS sequence"/>
</dbReference>
<keyword evidence="1" id="KW-1133">Transmembrane helix</keyword>
<comment type="caution">
    <text evidence="4">The sequence shown here is derived from an EMBL/GenBank/DDBJ whole genome shotgun (WGS) entry which is preliminary data.</text>
</comment>
<evidence type="ECO:0000313" key="3">
    <source>
        <dbReference type="EMBL" id="OOF84344.1"/>
    </source>
</evidence>
<dbReference type="EMBL" id="MLAG01000001">
    <property type="protein sequence ID" value="OOF84344.1"/>
    <property type="molecule type" value="Genomic_DNA"/>
</dbReference>
<proteinExistence type="predicted"/>
<dbReference type="Gene3D" id="3.60.10.10">
    <property type="entry name" value="Endonuclease/exonuclease/phosphatase"/>
    <property type="match status" value="1"/>
</dbReference>
<dbReference type="InterPro" id="IPR036691">
    <property type="entry name" value="Endo/exonu/phosph_ase_sf"/>
</dbReference>
<evidence type="ECO:0000313" key="4">
    <source>
        <dbReference type="EMBL" id="OOF87179.1"/>
    </source>
</evidence>
<dbReference type="NCBIfam" id="NF003842">
    <property type="entry name" value="PRK05421.1-4"/>
    <property type="match status" value="1"/>
</dbReference>
<dbReference type="OrthoDB" id="9793162at2"/>
<dbReference type="InterPro" id="IPR005135">
    <property type="entry name" value="Endo/exonuclease/phosphatase"/>
</dbReference>
<dbReference type="NCBIfam" id="NF003840">
    <property type="entry name" value="PRK05421.1-2"/>
    <property type="match status" value="1"/>
</dbReference>
<gene>
    <name evidence="4" type="ORF">BKG88_02390</name>
    <name evidence="3" type="ORF">BKG92_00270</name>
</gene>
<evidence type="ECO:0000313" key="6">
    <source>
        <dbReference type="Proteomes" id="UP000189353"/>
    </source>
</evidence>
<dbReference type="SUPFAM" id="SSF56219">
    <property type="entry name" value="DNase I-like"/>
    <property type="match status" value="1"/>
</dbReference>
<dbReference type="Proteomes" id="UP000188573">
    <property type="component" value="Unassembled WGS sequence"/>
</dbReference>
<keyword evidence="1" id="KW-0812">Transmembrane</keyword>
<feature type="transmembrane region" description="Helical" evidence="1">
    <location>
        <begin position="7"/>
        <end position="24"/>
    </location>
</feature>
<dbReference type="Pfam" id="PF03372">
    <property type="entry name" value="Exo_endo_phos"/>
    <property type="match status" value="1"/>
</dbReference>
<evidence type="ECO:0000256" key="1">
    <source>
        <dbReference type="SAM" id="Phobius"/>
    </source>
</evidence>
<accession>A0A1V3LB19</accession>
<dbReference type="AlphaFoldDB" id="A0A1V3LB19"/>
<dbReference type="GO" id="GO:0003824">
    <property type="term" value="F:catalytic activity"/>
    <property type="evidence" value="ECO:0007669"/>
    <property type="project" value="InterPro"/>
</dbReference>